<accession>A0A0A9Z0Z1</accession>
<reference evidence="7" key="1">
    <citation type="journal article" date="2014" name="PLoS ONE">
        <title>Transcriptome-Based Identification of ABC Transporters in the Western Tarnished Plant Bug Lygus hesperus.</title>
        <authorList>
            <person name="Hull J.J."/>
            <person name="Chaney K."/>
            <person name="Geib S.M."/>
            <person name="Fabrick J.A."/>
            <person name="Brent C.S."/>
            <person name="Walsh D."/>
            <person name="Lavine L.C."/>
        </authorList>
    </citation>
    <scope>NUCLEOTIDE SEQUENCE</scope>
</reference>
<dbReference type="InterPro" id="IPR001841">
    <property type="entry name" value="Znf_RING"/>
</dbReference>
<evidence type="ECO:0000259" key="5">
    <source>
        <dbReference type="PROSITE" id="PS50016"/>
    </source>
</evidence>
<keyword evidence="7" id="KW-0808">Transferase</keyword>
<dbReference type="InterPro" id="IPR019787">
    <property type="entry name" value="Znf_PHD-finger"/>
</dbReference>
<keyword evidence="7" id="KW-0489">Methyltransferase</keyword>
<dbReference type="Pfam" id="PF00628">
    <property type="entry name" value="PHD"/>
    <property type="match status" value="1"/>
</dbReference>
<feature type="non-terminal residue" evidence="7">
    <location>
        <position position="1"/>
    </location>
</feature>
<dbReference type="InterPro" id="IPR013083">
    <property type="entry name" value="Znf_RING/FYVE/PHD"/>
</dbReference>
<feature type="domain" description="RING-type" evidence="6">
    <location>
        <begin position="17"/>
        <end position="68"/>
    </location>
</feature>
<dbReference type="InterPro" id="IPR001965">
    <property type="entry name" value="Znf_PHD"/>
</dbReference>
<dbReference type="PROSITE" id="PS01359">
    <property type="entry name" value="ZF_PHD_1"/>
    <property type="match status" value="1"/>
</dbReference>
<name>A0A0A9Z0Z1_LYGHE</name>
<dbReference type="GO" id="GO:0032259">
    <property type="term" value="P:methylation"/>
    <property type="evidence" value="ECO:0007669"/>
    <property type="project" value="UniProtKB-KW"/>
</dbReference>
<keyword evidence="3" id="KW-0862">Zinc</keyword>
<dbReference type="InterPro" id="IPR011011">
    <property type="entry name" value="Znf_FYVE_PHD"/>
</dbReference>
<keyword evidence="2 4" id="KW-0863">Zinc-finger</keyword>
<protein>
    <submittedName>
        <fullName evidence="7">Histone-lysine N-methyltransferase MLL2</fullName>
    </submittedName>
</protein>
<evidence type="ECO:0000256" key="3">
    <source>
        <dbReference type="ARBA" id="ARBA00022833"/>
    </source>
</evidence>
<dbReference type="EMBL" id="GBHO01006586">
    <property type="protein sequence ID" value="JAG37018.1"/>
    <property type="molecule type" value="Transcribed_RNA"/>
</dbReference>
<dbReference type="InterPro" id="IPR019786">
    <property type="entry name" value="Zinc_finger_PHD-type_CS"/>
</dbReference>
<dbReference type="SMART" id="SM00249">
    <property type="entry name" value="PHD"/>
    <property type="match status" value="1"/>
</dbReference>
<dbReference type="SUPFAM" id="SSF57903">
    <property type="entry name" value="FYVE/PHD zinc finger"/>
    <property type="match status" value="1"/>
</dbReference>
<keyword evidence="1" id="KW-0479">Metal-binding</keyword>
<evidence type="ECO:0000256" key="2">
    <source>
        <dbReference type="ARBA" id="ARBA00022771"/>
    </source>
</evidence>
<dbReference type="GO" id="GO:0008270">
    <property type="term" value="F:zinc ion binding"/>
    <property type="evidence" value="ECO:0007669"/>
    <property type="project" value="UniProtKB-KW"/>
</dbReference>
<gene>
    <name evidence="7" type="primary">Mll2_1</name>
    <name evidence="7" type="ORF">CM83_105243</name>
</gene>
<dbReference type="Gene3D" id="3.30.40.10">
    <property type="entry name" value="Zinc/RING finger domain, C3HC4 (zinc finger)"/>
    <property type="match status" value="1"/>
</dbReference>
<sequence length="102" mass="11980">PEQLIILRDHPLERMSCKRCNDSLVSEDELRCTNCNFSYHYSCVQVRENIFRKMGLELKASWKCPQCKSFRGGDSPSQSSQFVTKKDLEDVFDKYMKNMQDS</sequence>
<feature type="domain" description="PHD-type" evidence="5">
    <location>
        <begin position="14"/>
        <end position="70"/>
    </location>
</feature>
<dbReference type="SMART" id="SM00184">
    <property type="entry name" value="RING"/>
    <property type="match status" value="1"/>
</dbReference>
<reference evidence="7" key="2">
    <citation type="submission" date="2014-07" db="EMBL/GenBank/DDBJ databases">
        <authorList>
            <person name="Hull J."/>
        </authorList>
    </citation>
    <scope>NUCLEOTIDE SEQUENCE</scope>
</reference>
<dbReference type="PROSITE" id="PS50089">
    <property type="entry name" value="ZF_RING_2"/>
    <property type="match status" value="1"/>
</dbReference>
<organism evidence="7">
    <name type="scientific">Lygus hesperus</name>
    <name type="common">Western plant bug</name>
    <dbReference type="NCBI Taxonomy" id="30085"/>
    <lineage>
        <taxon>Eukaryota</taxon>
        <taxon>Metazoa</taxon>
        <taxon>Ecdysozoa</taxon>
        <taxon>Arthropoda</taxon>
        <taxon>Hexapoda</taxon>
        <taxon>Insecta</taxon>
        <taxon>Pterygota</taxon>
        <taxon>Neoptera</taxon>
        <taxon>Paraneoptera</taxon>
        <taxon>Hemiptera</taxon>
        <taxon>Heteroptera</taxon>
        <taxon>Panheteroptera</taxon>
        <taxon>Cimicomorpha</taxon>
        <taxon>Miridae</taxon>
        <taxon>Mirini</taxon>
        <taxon>Lygus</taxon>
    </lineage>
</organism>
<proteinExistence type="predicted"/>
<feature type="non-terminal residue" evidence="7">
    <location>
        <position position="102"/>
    </location>
</feature>
<evidence type="ECO:0000313" key="7">
    <source>
        <dbReference type="EMBL" id="JAG37018.1"/>
    </source>
</evidence>
<dbReference type="PROSITE" id="PS50016">
    <property type="entry name" value="ZF_PHD_2"/>
    <property type="match status" value="1"/>
</dbReference>
<dbReference type="GO" id="GO:0008168">
    <property type="term" value="F:methyltransferase activity"/>
    <property type="evidence" value="ECO:0007669"/>
    <property type="project" value="UniProtKB-KW"/>
</dbReference>
<dbReference type="AlphaFoldDB" id="A0A0A9Z0Z1"/>
<evidence type="ECO:0000256" key="1">
    <source>
        <dbReference type="ARBA" id="ARBA00022723"/>
    </source>
</evidence>
<evidence type="ECO:0000256" key="4">
    <source>
        <dbReference type="PROSITE-ProRule" id="PRU00175"/>
    </source>
</evidence>
<evidence type="ECO:0000259" key="6">
    <source>
        <dbReference type="PROSITE" id="PS50089"/>
    </source>
</evidence>